<sequence length="47" mass="5356">MGAPFLSKFSSLVLSCCMFVVNPFLYYIFNVICFLQLSTSLYLISMC</sequence>
<feature type="transmembrane region" description="Helical" evidence="1">
    <location>
        <begin position="24"/>
        <end position="44"/>
    </location>
</feature>
<dbReference type="EMBL" id="GGEC01063049">
    <property type="protein sequence ID" value="MBX43533.1"/>
    <property type="molecule type" value="Transcribed_RNA"/>
</dbReference>
<evidence type="ECO:0000256" key="1">
    <source>
        <dbReference type="SAM" id="Phobius"/>
    </source>
</evidence>
<name>A0A2P2NM45_RHIMU</name>
<proteinExistence type="predicted"/>
<accession>A0A2P2NM45</accession>
<organism evidence="2">
    <name type="scientific">Rhizophora mucronata</name>
    <name type="common">Asiatic mangrove</name>
    <dbReference type="NCBI Taxonomy" id="61149"/>
    <lineage>
        <taxon>Eukaryota</taxon>
        <taxon>Viridiplantae</taxon>
        <taxon>Streptophyta</taxon>
        <taxon>Embryophyta</taxon>
        <taxon>Tracheophyta</taxon>
        <taxon>Spermatophyta</taxon>
        <taxon>Magnoliopsida</taxon>
        <taxon>eudicotyledons</taxon>
        <taxon>Gunneridae</taxon>
        <taxon>Pentapetalae</taxon>
        <taxon>rosids</taxon>
        <taxon>fabids</taxon>
        <taxon>Malpighiales</taxon>
        <taxon>Rhizophoraceae</taxon>
        <taxon>Rhizophora</taxon>
    </lineage>
</organism>
<keyword evidence="1" id="KW-1133">Transmembrane helix</keyword>
<keyword evidence="1" id="KW-0472">Membrane</keyword>
<reference evidence="2" key="1">
    <citation type="submission" date="2018-02" db="EMBL/GenBank/DDBJ databases">
        <title>Rhizophora mucronata_Transcriptome.</title>
        <authorList>
            <person name="Meera S.P."/>
            <person name="Sreeshan A."/>
            <person name="Augustine A."/>
        </authorList>
    </citation>
    <scope>NUCLEOTIDE SEQUENCE</scope>
    <source>
        <tissue evidence="2">Leaf</tissue>
    </source>
</reference>
<keyword evidence="1" id="KW-0812">Transmembrane</keyword>
<dbReference type="AlphaFoldDB" id="A0A2P2NM45"/>
<evidence type="ECO:0000313" key="2">
    <source>
        <dbReference type="EMBL" id="MBX43533.1"/>
    </source>
</evidence>
<protein>
    <submittedName>
        <fullName evidence="2">Uncharacterized protein</fullName>
    </submittedName>
</protein>